<evidence type="ECO:0000256" key="1">
    <source>
        <dbReference type="ARBA" id="ARBA00004418"/>
    </source>
</evidence>
<dbReference type="SUPFAM" id="SSF53850">
    <property type="entry name" value="Periplasmic binding protein-like II"/>
    <property type="match status" value="1"/>
</dbReference>
<keyword evidence="2" id="KW-0813">Transport</keyword>
<organism evidence="5 6">
    <name type="scientific">Ferrimonas sediminum</name>
    <dbReference type="NCBI Taxonomy" id="718193"/>
    <lineage>
        <taxon>Bacteria</taxon>
        <taxon>Pseudomonadati</taxon>
        <taxon>Pseudomonadota</taxon>
        <taxon>Gammaproteobacteria</taxon>
        <taxon>Alteromonadales</taxon>
        <taxon>Ferrimonadaceae</taxon>
        <taxon>Ferrimonas</taxon>
    </lineage>
</organism>
<dbReference type="GO" id="GO:0042597">
    <property type="term" value="C:periplasmic space"/>
    <property type="evidence" value="ECO:0007669"/>
    <property type="project" value="UniProtKB-SubCell"/>
</dbReference>
<protein>
    <submittedName>
        <fullName evidence="5">Putative spermidine/putrescine transport system substrate-binding protein</fullName>
    </submittedName>
</protein>
<keyword evidence="3" id="KW-0732">Signal</keyword>
<evidence type="ECO:0000256" key="3">
    <source>
        <dbReference type="ARBA" id="ARBA00022729"/>
    </source>
</evidence>
<dbReference type="InterPro" id="IPR006059">
    <property type="entry name" value="SBP"/>
</dbReference>
<sequence>MSQINVIASTLLILLALPSLADEIKLLNWEAYLADEVIEAFHRETGHTVRQFFISSDTERNSIMARGGGDQFDLVILDNSDLSMYSNEGLLTLLSPLIAPHTLSNNRWQQACGDYGVAYSWGTIGIAYRTSISNASITSWDQFFSPPPEHHGGIVVIPDIQDLVSAALLSESLSPNSSDSAELERAFIRLQRQQPHVLAYDYGVSYAIANRSASTMTMTLAYSADVEEIIETTGQQDWVYLVPEEGTMIWTDCWAAPASRELSKATLAFLEFISRPDIAALNAEKAWISTPVAAALPLTSDEHRRNQELYPPENILINSHHYQLQTEEMMALRARMVATVKFR</sequence>
<dbReference type="GO" id="GO:0015846">
    <property type="term" value="P:polyamine transport"/>
    <property type="evidence" value="ECO:0007669"/>
    <property type="project" value="InterPro"/>
</dbReference>
<dbReference type="RefSeq" id="WP_090365426.1">
    <property type="nucleotide sequence ID" value="NZ_FNEM01000009.1"/>
</dbReference>
<dbReference type="Gene3D" id="3.40.190.10">
    <property type="entry name" value="Periplasmic binding protein-like II"/>
    <property type="match status" value="2"/>
</dbReference>
<dbReference type="GO" id="GO:0019808">
    <property type="term" value="F:polyamine binding"/>
    <property type="evidence" value="ECO:0007669"/>
    <property type="project" value="InterPro"/>
</dbReference>
<gene>
    <name evidence="5" type="ORF">SAMN04488540_10940</name>
</gene>
<dbReference type="PRINTS" id="PR00909">
    <property type="entry name" value="SPERMDNBNDNG"/>
</dbReference>
<dbReference type="InterPro" id="IPR001188">
    <property type="entry name" value="Sperm_putr-bd"/>
</dbReference>
<accession>A0A1G8UC20</accession>
<comment type="subcellular location">
    <subcellularLocation>
        <location evidence="1">Periplasm</location>
    </subcellularLocation>
</comment>
<evidence type="ECO:0000313" key="5">
    <source>
        <dbReference type="EMBL" id="SDJ51319.1"/>
    </source>
</evidence>
<keyword evidence="6" id="KW-1185">Reference proteome</keyword>
<dbReference type="AlphaFoldDB" id="A0A1G8UC20"/>
<proteinExistence type="predicted"/>
<dbReference type="PANTHER" id="PTHR30222">
    <property type="entry name" value="SPERMIDINE/PUTRESCINE-BINDING PERIPLASMIC PROTEIN"/>
    <property type="match status" value="1"/>
</dbReference>
<evidence type="ECO:0000313" key="6">
    <source>
        <dbReference type="Proteomes" id="UP000199527"/>
    </source>
</evidence>
<dbReference type="EMBL" id="FNEM01000009">
    <property type="protein sequence ID" value="SDJ51319.1"/>
    <property type="molecule type" value="Genomic_DNA"/>
</dbReference>
<dbReference type="Pfam" id="PF13416">
    <property type="entry name" value="SBP_bac_8"/>
    <property type="match status" value="1"/>
</dbReference>
<reference evidence="6" key="1">
    <citation type="submission" date="2016-10" db="EMBL/GenBank/DDBJ databases">
        <authorList>
            <person name="Varghese N."/>
            <person name="Submissions S."/>
        </authorList>
    </citation>
    <scope>NUCLEOTIDE SEQUENCE [LARGE SCALE GENOMIC DNA]</scope>
    <source>
        <strain evidence="6">DSM 23317</strain>
    </source>
</reference>
<evidence type="ECO:0000256" key="2">
    <source>
        <dbReference type="ARBA" id="ARBA00022448"/>
    </source>
</evidence>
<name>A0A1G8UC20_9GAMM</name>
<keyword evidence="4" id="KW-0574">Periplasm</keyword>
<dbReference type="Proteomes" id="UP000199527">
    <property type="component" value="Unassembled WGS sequence"/>
</dbReference>
<dbReference type="OrthoDB" id="9769319at2"/>
<evidence type="ECO:0000256" key="4">
    <source>
        <dbReference type="ARBA" id="ARBA00022764"/>
    </source>
</evidence>
<dbReference type="CDD" id="cd13590">
    <property type="entry name" value="PBP2_PotD_PotF_like"/>
    <property type="match status" value="1"/>
</dbReference>
<dbReference type="PANTHER" id="PTHR30222:SF12">
    <property type="entry name" value="NORSPERMIDINE SENSOR"/>
    <property type="match status" value="1"/>
</dbReference>